<feature type="transmembrane region" description="Helical" evidence="2">
    <location>
        <begin position="405"/>
        <end position="427"/>
    </location>
</feature>
<dbReference type="EMBL" id="JACVVK020000164">
    <property type="protein sequence ID" value="KAK7487445.1"/>
    <property type="molecule type" value="Genomic_DNA"/>
</dbReference>
<feature type="transmembrane region" description="Helical" evidence="2">
    <location>
        <begin position="381"/>
        <end position="399"/>
    </location>
</feature>
<dbReference type="InterPro" id="IPR029071">
    <property type="entry name" value="Ubiquitin-like_domsf"/>
</dbReference>
<dbReference type="SMART" id="SM00213">
    <property type="entry name" value="UBQ"/>
    <property type="match status" value="1"/>
</dbReference>
<feature type="transmembrane region" description="Helical" evidence="2">
    <location>
        <begin position="12"/>
        <end position="29"/>
    </location>
</feature>
<feature type="compositionally biased region" description="Basic and acidic residues" evidence="1">
    <location>
        <begin position="214"/>
        <end position="223"/>
    </location>
</feature>
<sequence>MSLIEGVGDEVTVGFGILLLMCLVLLAWFSTHTRDIPFVSIIVVELSQRRRLSSRNRNNGSGEPTATGEATSTDAPRPERDAASNQTSEGDAVSADASSSDAPSSRLSGEQGVEHGEPVSPKPTESSPGTRTGDSDTTSSNNVIADSTQASGPSLAQDSETPAVSSQNTAEDTSAESAINPEASSPDEVRKWRVAYFESNRRKEYGETEEEAEEASKPVKSECTEGQSVSASPSQDKRTEAAASSAAGVCDSDSPVSEVTPQPIVGESNSSDRAAETENPSSESQQIRVRLKYLNDTQRLVYASPQETIGNFRRTHFSAELGENKIVRFIFNGQDLRNDLWTLGAYNISDNSVIHCLITQSRQQQETSNNAAALGEDDLEIGVFIYPIFGLILGVLWYFRFSYKQYFNAVSTVSLAGVSFIYCLALVSSLRGRHRPHQHLD</sequence>
<dbReference type="PANTHER" id="PTHR14557:SF5">
    <property type="entry name" value="UBIQUITIN-LIKE DOMAIN-CONTAINING PROTEIN"/>
    <property type="match status" value="1"/>
</dbReference>
<feature type="compositionally biased region" description="Low complexity" evidence="1">
    <location>
        <begin position="126"/>
        <end position="140"/>
    </location>
</feature>
<keyword evidence="5" id="KW-1185">Reference proteome</keyword>
<reference evidence="4 5" key="1">
    <citation type="journal article" date="2023" name="Sci. Data">
        <title>Genome assembly of the Korean intertidal mud-creeper Batillaria attramentaria.</title>
        <authorList>
            <person name="Patra A.K."/>
            <person name="Ho P.T."/>
            <person name="Jun S."/>
            <person name="Lee S.J."/>
            <person name="Kim Y."/>
            <person name="Won Y.J."/>
        </authorList>
    </citation>
    <scope>NUCLEOTIDE SEQUENCE [LARGE SCALE GENOMIC DNA]</scope>
    <source>
        <strain evidence="4">Wonlab-2016</strain>
    </source>
</reference>
<dbReference type="SUPFAM" id="SSF54236">
    <property type="entry name" value="Ubiquitin-like"/>
    <property type="match status" value="1"/>
</dbReference>
<feature type="domain" description="Ubiquitin-like" evidence="3">
    <location>
        <begin position="287"/>
        <end position="363"/>
    </location>
</feature>
<keyword evidence="2" id="KW-0472">Membrane</keyword>
<feature type="compositionally biased region" description="Polar residues" evidence="1">
    <location>
        <begin position="224"/>
        <end position="234"/>
    </location>
</feature>
<organism evidence="4 5">
    <name type="scientific">Batillaria attramentaria</name>
    <dbReference type="NCBI Taxonomy" id="370345"/>
    <lineage>
        <taxon>Eukaryota</taxon>
        <taxon>Metazoa</taxon>
        <taxon>Spiralia</taxon>
        <taxon>Lophotrochozoa</taxon>
        <taxon>Mollusca</taxon>
        <taxon>Gastropoda</taxon>
        <taxon>Caenogastropoda</taxon>
        <taxon>Sorbeoconcha</taxon>
        <taxon>Cerithioidea</taxon>
        <taxon>Batillariidae</taxon>
        <taxon>Batillaria</taxon>
    </lineage>
</organism>
<dbReference type="AlphaFoldDB" id="A0ABD0KK52"/>
<feature type="region of interest" description="Disordered" evidence="1">
    <location>
        <begin position="51"/>
        <end position="286"/>
    </location>
</feature>
<dbReference type="PROSITE" id="PS50053">
    <property type="entry name" value="UBIQUITIN_2"/>
    <property type="match status" value="1"/>
</dbReference>
<name>A0ABD0KK52_9CAEN</name>
<dbReference type="CDD" id="cd17057">
    <property type="entry name" value="Ubl_TMUB1_like"/>
    <property type="match status" value="1"/>
</dbReference>
<evidence type="ECO:0000313" key="5">
    <source>
        <dbReference type="Proteomes" id="UP001519460"/>
    </source>
</evidence>
<comment type="caution">
    <text evidence="4">The sequence shown here is derived from an EMBL/GenBank/DDBJ whole genome shotgun (WGS) entry which is preliminary data.</text>
</comment>
<dbReference type="Gene3D" id="3.10.20.90">
    <property type="entry name" value="Phosphatidylinositol 3-kinase Catalytic Subunit, Chain A, domain 1"/>
    <property type="match status" value="1"/>
</dbReference>
<feature type="compositionally biased region" description="Polar residues" evidence="1">
    <location>
        <begin position="267"/>
        <end position="286"/>
    </location>
</feature>
<dbReference type="PANTHER" id="PTHR14557">
    <property type="entry name" value="PROTEIN C7ORF21"/>
    <property type="match status" value="1"/>
</dbReference>
<evidence type="ECO:0000313" key="4">
    <source>
        <dbReference type="EMBL" id="KAK7487445.1"/>
    </source>
</evidence>
<feature type="compositionally biased region" description="Low complexity" evidence="1">
    <location>
        <begin position="88"/>
        <end position="108"/>
    </location>
</feature>
<accession>A0ABD0KK52</accession>
<dbReference type="InterPro" id="IPR000626">
    <property type="entry name" value="Ubiquitin-like_dom"/>
</dbReference>
<evidence type="ECO:0000259" key="3">
    <source>
        <dbReference type="PROSITE" id="PS50053"/>
    </source>
</evidence>
<evidence type="ECO:0000256" key="1">
    <source>
        <dbReference type="SAM" id="MobiDB-lite"/>
    </source>
</evidence>
<feature type="compositionally biased region" description="Polar residues" evidence="1">
    <location>
        <begin position="141"/>
        <end position="177"/>
    </location>
</feature>
<gene>
    <name evidence="4" type="ORF">BaRGS_00021286</name>
</gene>
<keyword evidence="2" id="KW-1133">Transmembrane helix</keyword>
<protein>
    <recommendedName>
        <fullName evidence="3">Ubiquitin-like domain-containing protein</fullName>
    </recommendedName>
</protein>
<evidence type="ECO:0000256" key="2">
    <source>
        <dbReference type="SAM" id="Phobius"/>
    </source>
</evidence>
<keyword evidence="2" id="KW-0812">Transmembrane</keyword>
<proteinExistence type="predicted"/>
<dbReference type="InterPro" id="IPR040352">
    <property type="entry name" value="TMUB1/2"/>
</dbReference>
<dbReference type="Proteomes" id="UP001519460">
    <property type="component" value="Unassembled WGS sequence"/>
</dbReference>